<dbReference type="GeneID" id="85392019"/>
<evidence type="ECO:0000313" key="2">
    <source>
        <dbReference type="EMBL" id="KAK1725611.1"/>
    </source>
</evidence>
<organism evidence="2 3">
    <name type="scientific">Glomerella acutata</name>
    <name type="common">Colletotrichum acutatum</name>
    <dbReference type="NCBI Taxonomy" id="27357"/>
    <lineage>
        <taxon>Eukaryota</taxon>
        <taxon>Fungi</taxon>
        <taxon>Dikarya</taxon>
        <taxon>Ascomycota</taxon>
        <taxon>Pezizomycotina</taxon>
        <taxon>Sordariomycetes</taxon>
        <taxon>Hypocreomycetidae</taxon>
        <taxon>Glomerellales</taxon>
        <taxon>Glomerellaceae</taxon>
        <taxon>Colletotrichum</taxon>
        <taxon>Colletotrichum acutatum species complex</taxon>
    </lineage>
</organism>
<feature type="region of interest" description="Disordered" evidence="1">
    <location>
        <begin position="1"/>
        <end position="23"/>
    </location>
</feature>
<keyword evidence="3" id="KW-1185">Reference proteome</keyword>
<protein>
    <submittedName>
        <fullName evidence="2">Uncharacterized protein</fullName>
    </submittedName>
</protein>
<dbReference type="RefSeq" id="XP_060365666.1">
    <property type="nucleotide sequence ID" value="XM_060508120.1"/>
</dbReference>
<reference evidence="2" key="1">
    <citation type="submission" date="2021-12" db="EMBL/GenBank/DDBJ databases">
        <title>Comparative genomics, transcriptomics and evolutionary studies reveal genomic signatures of adaptation to plant cell wall in hemibiotrophic fungi.</title>
        <authorList>
            <consortium name="DOE Joint Genome Institute"/>
            <person name="Baroncelli R."/>
            <person name="Diaz J.F."/>
            <person name="Benocci T."/>
            <person name="Peng M."/>
            <person name="Battaglia E."/>
            <person name="Haridas S."/>
            <person name="Andreopoulos W."/>
            <person name="Labutti K."/>
            <person name="Pangilinan J."/>
            <person name="Floch G.L."/>
            <person name="Makela M.R."/>
            <person name="Henrissat B."/>
            <person name="Grigoriev I.V."/>
            <person name="Crouch J.A."/>
            <person name="De Vries R.P."/>
            <person name="Sukno S.A."/>
            <person name="Thon M.R."/>
        </authorList>
    </citation>
    <scope>NUCLEOTIDE SEQUENCE</scope>
    <source>
        <strain evidence="2">CBS 112980</strain>
    </source>
</reference>
<gene>
    <name evidence="2" type="ORF">BDZ83DRAFT_619470</name>
</gene>
<comment type="caution">
    <text evidence="2">The sequence shown here is derived from an EMBL/GenBank/DDBJ whole genome shotgun (WGS) entry which is preliminary data.</text>
</comment>
<dbReference type="AlphaFoldDB" id="A0AAD8XGP0"/>
<evidence type="ECO:0000313" key="3">
    <source>
        <dbReference type="Proteomes" id="UP001244207"/>
    </source>
</evidence>
<dbReference type="Proteomes" id="UP001244207">
    <property type="component" value="Unassembled WGS sequence"/>
</dbReference>
<evidence type="ECO:0000256" key="1">
    <source>
        <dbReference type="SAM" id="MobiDB-lite"/>
    </source>
</evidence>
<dbReference type="EMBL" id="JAHMHS010000040">
    <property type="protein sequence ID" value="KAK1725611.1"/>
    <property type="molecule type" value="Genomic_DNA"/>
</dbReference>
<proteinExistence type="predicted"/>
<accession>A0AAD8XGP0</accession>
<name>A0AAD8XGP0_GLOAC</name>
<sequence>MPDSAVSKSVPAQHSNGQSRFQSPTSGLVCCGLGDQQPAFPQRPGLPAASRQLASFSQLFHPVLSNPFPSPSLSLSRLSMHLVFWKSGHWQAEWAILARSVWISAPDFLLSISSLSADPSPRLSIHMYPSDQPHYSVRKAIERRSHGKPQCGQCLYRLVVGSVISTFLALTVQMPET</sequence>